<feature type="domain" description="ABC transporter" evidence="5">
    <location>
        <begin position="298"/>
        <end position="543"/>
    </location>
</feature>
<dbReference type="SUPFAM" id="SSF52540">
    <property type="entry name" value="P-loop containing nucleoside triphosphate hydrolases"/>
    <property type="match status" value="2"/>
</dbReference>
<dbReference type="GO" id="GO:0005524">
    <property type="term" value="F:ATP binding"/>
    <property type="evidence" value="ECO:0007669"/>
    <property type="project" value="UniProtKB-KW"/>
</dbReference>
<dbReference type="PANTHER" id="PTHR43776">
    <property type="entry name" value="TRANSPORT ATP-BINDING PROTEIN"/>
    <property type="match status" value="1"/>
</dbReference>
<dbReference type="InterPro" id="IPR017871">
    <property type="entry name" value="ABC_transporter-like_CS"/>
</dbReference>
<feature type="domain" description="ABC transporter" evidence="5">
    <location>
        <begin position="9"/>
        <end position="260"/>
    </location>
</feature>
<dbReference type="CDD" id="cd03257">
    <property type="entry name" value="ABC_NikE_OppD_transporters"/>
    <property type="match status" value="2"/>
</dbReference>
<comment type="caution">
    <text evidence="6">The sequence shown here is derived from an EMBL/GenBank/DDBJ whole genome shotgun (WGS) entry which is preliminary data.</text>
</comment>
<dbReference type="PROSITE" id="PS50893">
    <property type="entry name" value="ABC_TRANSPORTER_2"/>
    <property type="match status" value="2"/>
</dbReference>
<dbReference type="Pfam" id="PF08352">
    <property type="entry name" value="oligo_HPY"/>
    <property type="match status" value="2"/>
</dbReference>
<dbReference type="InterPro" id="IPR050319">
    <property type="entry name" value="ABC_transp_ATP-bind"/>
</dbReference>
<dbReference type="Pfam" id="PF00005">
    <property type="entry name" value="ABC_tran"/>
    <property type="match status" value="2"/>
</dbReference>
<evidence type="ECO:0000256" key="3">
    <source>
        <dbReference type="ARBA" id="ARBA00022741"/>
    </source>
</evidence>
<sequence length="550" mass="57877">MVTSSREVVRVSGLSVRFGQAVVVDSVSLSVSAGECLAIVGESGSGKTLTAKALLGLLPDGASVVVDELVIDGVDARRNSERDWRRIRGSRVGLVSQDALVSLDPLRRVGAEVAEVLEVHGAPGSGERMLRAAIVDAVTGLLGRVAVPEPAERARQYPHELSGGLRQRALIASALAGEPGILIADEPTTALDVTVQAQVLDLLSRLRADGLGIVVISHDLAVVAGIADRVAVMKDGRIVEEGATTEVLSNPQHPYTRMLLAAAPRLPEPSFPELVEGSVAGGFPSTGSGGGDGVAPVLRATGLGRDFRRADGGIRSAVDDVSFTVRAGAAIGVVGESGSGKTTLARLLLAFDEPDRGSVALEGHEWSGIPERRRRSRRGGIQYISQDPLGSFDPRYTVARIVAEGLRGDARGTSPGGRAERIRHLLDSVGLDASLEGRRPHELSGGQRQRVAIARALASEPRILVCDEPVSALDVSIQATIIDLLAGLRRDLGVALVFVSHDLAVVAQLCDEVLVMKEGRVVERGSTRDVFENPRHPFTRALVAAVPRMP</sequence>
<dbReference type="NCBIfam" id="NF008453">
    <property type="entry name" value="PRK11308.1"/>
    <property type="match status" value="2"/>
</dbReference>
<dbReference type="SMART" id="SM00382">
    <property type="entry name" value="AAA"/>
    <property type="match status" value="2"/>
</dbReference>
<keyword evidence="3" id="KW-0547">Nucleotide-binding</keyword>
<dbReference type="Gene3D" id="3.40.50.300">
    <property type="entry name" value="P-loop containing nucleotide triphosphate hydrolases"/>
    <property type="match status" value="2"/>
</dbReference>
<evidence type="ECO:0000313" key="6">
    <source>
        <dbReference type="EMBL" id="KJC63500.1"/>
    </source>
</evidence>
<dbReference type="InterPro" id="IPR003593">
    <property type="entry name" value="AAA+_ATPase"/>
</dbReference>
<keyword evidence="7" id="KW-1185">Reference proteome</keyword>
<evidence type="ECO:0000256" key="2">
    <source>
        <dbReference type="ARBA" id="ARBA00022448"/>
    </source>
</evidence>
<reference evidence="6 7" key="1">
    <citation type="journal article" date="2001" name="Int. J. Syst. Evol. Microbiol.">
        <title>Agreia bicolorata gen. nov., sp. nov., to accommodate actinobacteria isolated from narrow reed grass infected by the nematode Heteroanguina graminophila.</title>
        <authorList>
            <person name="Evtushenko L.I."/>
            <person name="Dorofeeva L.V."/>
            <person name="Dobrovolskaya T.G."/>
            <person name="Streshinskaya G.M."/>
            <person name="Subbotin S.A."/>
            <person name="Tiedje J.M."/>
        </authorList>
    </citation>
    <scope>NUCLEOTIDE SEQUENCE [LARGE SCALE GENOMIC DNA]</scope>
    <source>
        <strain evidence="6 7">VKM Ac-1804</strain>
    </source>
</reference>
<keyword evidence="2" id="KW-0813">Transport</keyword>
<dbReference type="Proteomes" id="UP000032503">
    <property type="component" value="Unassembled WGS sequence"/>
</dbReference>
<accession>A0ABR5CCY6</accession>
<proteinExistence type="inferred from homology"/>
<comment type="similarity">
    <text evidence="1">Belongs to the ABC transporter superfamily.</text>
</comment>
<dbReference type="EMBL" id="JYFC01000007">
    <property type="protein sequence ID" value="KJC63500.1"/>
    <property type="molecule type" value="Genomic_DNA"/>
</dbReference>
<dbReference type="PROSITE" id="PS00211">
    <property type="entry name" value="ABC_TRANSPORTER_1"/>
    <property type="match status" value="1"/>
</dbReference>
<evidence type="ECO:0000259" key="5">
    <source>
        <dbReference type="PROSITE" id="PS50893"/>
    </source>
</evidence>
<dbReference type="PANTHER" id="PTHR43776:SF7">
    <property type="entry name" value="D,D-DIPEPTIDE TRANSPORT ATP-BINDING PROTEIN DDPF-RELATED"/>
    <property type="match status" value="1"/>
</dbReference>
<gene>
    <name evidence="6" type="ORF">TZ00_15085</name>
</gene>
<evidence type="ECO:0000256" key="1">
    <source>
        <dbReference type="ARBA" id="ARBA00005417"/>
    </source>
</evidence>
<protein>
    <submittedName>
        <fullName evidence="6">ABC transporter ATP-binding protein</fullName>
    </submittedName>
</protein>
<keyword evidence="4 6" id="KW-0067">ATP-binding</keyword>
<evidence type="ECO:0000256" key="4">
    <source>
        <dbReference type="ARBA" id="ARBA00022840"/>
    </source>
</evidence>
<organism evidence="6 7">
    <name type="scientific">Agreia bicolorata</name>
    <dbReference type="NCBI Taxonomy" id="110935"/>
    <lineage>
        <taxon>Bacteria</taxon>
        <taxon>Bacillati</taxon>
        <taxon>Actinomycetota</taxon>
        <taxon>Actinomycetes</taxon>
        <taxon>Micrococcales</taxon>
        <taxon>Microbacteriaceae</taxon>
        <taxon>Agreia</taxon>
    </lineage>
</organism>
<name>A0ABR5CCY6_9MICO</name>
<dbReference type="InterPro" id="IPR003439">
    <property type="entry name" value="ABC_transporter-like_ATP-bd"/>
</dbReference>
<evidence type="ECO:0000313" key="7">
    <source>
        <dbReference type="Proteomes" id="UP000032503"/>
    </source>
</evidence>
<dbReference type="InterPro" id="IPR027417">
    <property type="entry name" value="P-loop_NTPase"/>
</dbReference>
<dbReference type="InterPro" id="IPR013563">
    <property type="entry name" value="Oligopep_ABC_C"/>
</dbReference>